<dbReference type="GO" id="GO:0005829">
    <property type="term" value="C:cytosol"/>
    <property type="evidence" value="ECO:0007669"/>
    <property type="project" value="TreeGrafter"/>
</dbReference>
<evidence type="ECO:0000259" key="3">
    <source>
        <dbReference type="PROSITE" id="PS51332"/>
    </source>
</evidence>
<evidence type="ECO:0000256" key="1">
    <source>
        <dbReference type="ARBA" id="ARBA00022723"/>
    </source>
</evidence>
<dbReference type="Gene3D" id="1.10.1240.10">
    <property type="entry name" value="Methionine synthase domain"/>
    <property type="match status" value="1"/>
</dbReference>
<name>X1UA84_9ZZZZ</name>
<dbReference type="PANTHER" id="PTHR45833">
    <property type="entry name" value="METHIONINE SYNTHASE"/>
    <property type="match status" value="1"/>
</dbReference>
<feature type="domain" description="B12-binding" evidence="3">
    <location>
        <begin position="88"/>
        <end position="211"/>
    </location>
</feature>
<keyword evidence="1" id="KW-0479">Metal-binding</keyword>
<dbReference type="EMBL" id="BARW01020200">
    <property type="protein sequence ID" value="GAI89254.1"/>
    <property type="molecule type" value="Genomic_DNA"/>
</dbReference>
<evidence type="ECO:0000313" key="5">
    <source>
        <dbReference type="EMBL" id="GAI89254.1"/>
    </source>
</evidence>
<dbReference type="SUPFAM" id="SSF52242">
    <property type="entry name" value="Cobalamin (vitamin B12)-binding domain"/>
    <property type="match status" value="1"/>
</dbReference>
<evidence type="ECO:0000259" key="4">
    <source>
        <dbReference type="PROSITE" id="PS51337"/>
    </source>
</evidence>
<dbReference type="SUPFAM" id="SSF47644">
    <property type="entry name" value="Methionine synthase domain"/>
    <property type="match status" value="1"/>
</dbReference>
<dbReference type="AlphaFoldDB" id="X1UA84"/>
<dbReference type="SMART" id="SM01018">
    <property type="entry name" value="B12-binding_2"/>
    <property type="match status" value="1"/>
</dbReference>
<feature type="domain" description="B12-binding N-terminal" evidence="4">
    <location>
        <begin position="1"/>
        <end position="87"/>
    </location>
</feature>
<dbReference type="Pfam" id="PF02607">
    <property type="entry name" value="B12-binding_2"/>
    <property type="match status" value="1"/>
</dbReference>
<comment type="caution">
    <text evidence="5">The sequence shown here is derived from an EMBL/GenBank/DDBJ whole genome shotgun (WGS) entry which is preliminary data.</text>
</comment>
<dbReference type="InterPro" id="IPR006158">
    <property type="entry name" value="Cobalamin-bd"/>
</dbReference>
<sequence>MEFEKLTELIIELEVDDIEGAVKEALEKDGKDPFDVLQALTKGMDEVGRRYEQKEYYLTELVLAGETIKEAFKILQPALAASGQSESKVGIILATVKGDNHDIGKNILGSLLLSSGYELHDLGMDVDEKTIVEKVKETGASIVALSSLLTMTVEQIRNVDKALKEAGLRDKVKMIVGGAPLNMELAKKLGADDFAEDAVDGVRHIKKLAES</sequence>
<dbReference type="InterPro" id="IPR003759">
    <property type="entry name" value="Cbl-bd_cap"/>
</dbReference>
<dbReference type="GO" id="GO:0046653">
    <property type="term" value="P:tetrahydrofolate metabolic process"/>
    <property type="evidence" value="ECO:0007669"/>
    <property type="project" value="TreeGrafter"/>
</dbReference>
<dbReference type="InterPro" id="IPR036724">
    <property type="entry name" value="Cobalamin-bd_sf"/>
</dbReference>
<dbReference type="GO" id="GO:0046872">
    <property type="term" value="F:metal ion binding"/>
    <property type="evidence" value="ECO:0007669"/>
    <property type="project" value="UniProtKB-KW"/>
</dbReference>
<gene>
    <name evidence="5" type="ORF">S12H4_34179</name>
</gene>
<dbReference type="InterPro" id="IPR036594">
    <property type="entry name" value="Meth_synthase_dom"/>
</dbReference>
<dbReference type="PROSITE" id="PS51332">
    <property type="entry name" value="B12_BINDING"/>
    <property type="match status" value="1"/>
</dbReference>
<dbReference type="GO" id="GO:0050667">
    <property type="term" value="P:homocysteine metabolic process"/>
    <property type="evidence" value="ECO:0007669"/>
    <property type="project" value="TreeGrafter"/>
</dbReference>
<dbReference type="InterPro" id="IPR050554">
    <property type="entry name" value="Met_Synthase/Corrinoid"/>
</dbReference>
<protein>
    <recommendedName>
        <fullName evidence="6">B12-binding domain-containing protein</fullName>
    </recommendedName>
</protein>
<dbReference type="Gene3D" id="3.40.50.280">
    <property type="entry name" value="Cobalamin-binding domain"/>
    <property type="match status" value="1"/>
</dbReference>
<reference evidence="5" key="1">
    <citation type="journal article" date="2014" name="Front. Microbiol.">
        <title>High frequency of phylogenetically diverse reductive dehalogenase-homologous genes in deep subseafloor sedimentary metagenomes.</title>
        <authorList>
            <person name="Kawai M."/>
            <person name="Futagami T."/>
            <person name="Toyoda A."/>
            <person name="Takaki Y."/>
            <person name="Nishi S."/>
            <person name="Hori S."/>
            <person name="Arai W."/>
            <person name="Tsubouchi T."/>
            <person name="Morono Y."/>
            <person name="Uchiyama I."/>
            <person name="Ito T."/>
            <person name="Fujiyama A."/>
            <person name="Inagaki F."/>
            <person name="Takami H."/>
        </authorList>
    </citation>
    <scope>NUCLEOTIDE SEQUENCE</scope>
    <source>
        <strain evidence="5">Expedition CK06-06</strain>
    </source>
</reference>
<keyword evidence="2" id="KW-0170">Cobalt</keyword>
<dbReference type="Pfam" id="PF02310">
    <property type="entry name" value="B12-binding"/>
    <property type="match status" value="1"/>
</dbReference>
<dbReference type="GO" id="GO:0031419">
    <property type="term" value="F:cobalamin binding"/>
    <property type="evidence" value="ECO:0007669"/>
    <property type="project" value="InterPro"/>
</dbReference>
<evidence type="ECO:0008006" key="6">
    <source>
        <dbReference type="Google" id="ProtNLM"/>
    </source>
</evidence>
<dbReference type="PANTHER" id="PTHR45833:SF1">
    <property type="entry name" value="METHIONINE SYNTHASE"/>
    <property type="match status" value="1"/>
</dbReference>
<dbReference type="GO" id="GO:0008705">
    <property type="term" value="F:methionine synthase activity"/>
    <property type="evidence" value="ECO:0007669"/>
    <property type="project" value="TreeGrafter"/>
</dbReference>
<evidence type="ECO:0000256" key="2">
    <source>
        <dbReference type="ARBA" id="ARBA00023285"/>
    </source>
</evidence>
<dbReference type="PROSITE" id="PS51337">
    <property type="entry name" value="B12_BINDING_NTER"/>
    <property type="match status" value="1"/>
</dbReference>
<organism evidence="5">
    <name type="scientific">marine sediment metagenome</name>
    <dbReference type="NCBI Taxonomy" id="412755"/>
    <lineage>
        <taxon>unclassified sequences</taxon>
        <taxon>metagenomes</taxon>
        <taxon>ecological metagenomes</taxon>
    </lineage>
</organism>
<accession>X1UA84</accession>
<proteinExistence type="predicted"/>